<evidence type="ECO:0000256" key="6">
    <source>
        <dbReference type="ARBA" id="ARBA00022840"/>
    </source>
</evidence>
<dbReference type="PANTHER" id="PTHR21299">
    <property type="entry name" value="CYTIDYLATE KINASE/PANTOATE-BETA-ALANINE LIGASE"/>
    <property type="match status" value="1"/>
</dbReference>
<dbReference type="KEGG" id="fls:GLV81_04625"/>
<dbReference type="GO" id="GO:0004592">
    <property type="term" value="F:pantoate-beta-alanine ligase activity"/>
    <property type="evidence" value="ECO:0007669"/>
    <property type="project" value="UniProtKB-UniRule"/>
</dbReference>
<dbReference type="GO" id="GO:0015940">
    <property type="term" value="P:pantothenate biosynthetic process"/>
    <property type="evidence" value="ECO:0007669"/>
    <property type="project" value="UniProtKB-UniRule"/>
</dbReference>
<organism evidence="9 10">
    <name type="scientific">Phnomibacter ginsenosidimutans</name>
    <dbReference type="NCBI Taxonomy" id="2676868"/>
    <lineage>
        <taxon>Bacteria</taxon>
        <taxon>Pseudomonadati</taxon>
        <taxon>Bacteroidota</taxon>
        <taxon>Chitinophagia</taxon>
        <taxon>Chitinophagales</taxon>
        <taxon>Chitinophagaceae</taxon>
        <taxon>Phnomibacter</taxon>
    </lineage>
</organism>
<evidence type="ECO:0000256" key="8">
    <source>
        <dbReference type="HAMAP-Rule" id="MF_00158"/>
    </source>
</evidence>
<comment type="subunit">
    <text evidence="8">Homodimer.</text>
</comment>
<dbReference type="GO" id="GO:0005829">
    <property type="term" value="C:cytosol"/>
    <property type="evidence" value="ECO:0007669"/>
    <property type="project" value="TreeGrafter"/>
</dbReference>
<feature type="binding site" evidence="8">
    <location>
        <begin position="157"/>
        <end position="160"/>
    </location>
    <ligand>
        <name>ATP</name>
        <dbReference type="ChEBI" id="CHEBI:30616"/>
    </ligand>
</feature>
<dbReference type="PANTHER" id="PTHR21299:SF1">
    <property type="entry name" value="PANTOATE--BETA-ALANINE LIGASE"/>
    <property type="match status" value="1"/>
</dbReference>
<protein>
    <recommendedName>
        <fullName evidence="8">Pantothenate synthetase</fullName>
        <shortName evidence="8">PS</shortName>
        <ecNumber evidence="8">6.3.2.1</ecNumber>
    </recommendedName>
    <alternativeName>
        <fullName evidence="8">Pantoate--beta-alanine ligase</fullName>
    </alternativeName>
    <alternativeName>
        <fullName evidence="8">Pantoate-activating enzyme</fullName>
    </alternativeName>
</protein>
<comment type="pathway">
    <text evidence="1 8">Cofactor biosynthesis; (R)-pantothenate biosynthesis; (R)-pantothenate from (R)-pantoate and beta-alanine: step 1/1.</text>
</comment>
<evidence type="ECO:0000313" key="10">
    <source>
        <dbReference type="Proteomes" id="UP000426027"/>
    </source>
</evidence>
<comment type="function">
    <text evidence="8">Catalyzes the condensation of pantoate with beta-alanine in an ATP-dependent reaction via a pantoyl-adenylate intermediate.</text>
</comment>
<accession>A0A6I6G623</accession>
<evidence type="ECO:0000256" key="4">
    <source>
        <dbReference type="ARBA" id="ARBA00022655"/>
    </source>
</evidence>
<keyword evidence="8" id="KW-0963">Cytoplasm</keyword>
<dbReference type="InterPro" id="IPR003721">
    <property type="entry name" value="Pantoate_ligase"/>
</dbReference>
<keyword evidence="5 8" id="KW-0547">Nucleotide-binding</keyword>
<comment type="miscellaneous">
    <text evidence="8">The reaction proceeds by a bi uni uni bi ping pong mechanism.</text>
</comment>
<proteinExistence type="inferred from homology"/>
<dbReference type="UniPathway" id="UPA00028">
    <property type="reaction ID" value="UER00005"/>
</dbReference>
<feature type="active site" description="Proton donor" evidence="8">
    <location>
        <position position="8"/>
    </location>
</feature>
<keyword evidence="10" id="KW-1185">Reference proteome</keyword>
<feature type="binding site" evidence="8">
    <location>
        <position position="126"/>
    </location>
    <ligand>
        <name>(R)-pantoate</name>
        <dbReference type="ChEBI" id="CHEBI:15980"/>
    </ligand>
</feature>
<evidence type="ECO:0000256" key="2">
    <source>
        <dbReference type="ARBA" id="ARBA00009256"/>
    </source>
</evidence>
<evidence type="ECO:0000313" key="9">
    <source>
        <dbReference type="EMBL" id="QGW27474.1"/>
    </source>
</evidence>
<dbReference type="SUPFAM" id="SSF52374">
    <property type="entry name" value="Nucleotidylyl transferase"/>
    <property type="match status" value="1"/>
</dbReference>
<comment type="caution">
    <text evidence="8">Lacks conserved residue(s) required for the propagation of feature annotation.</text>
</comment>
<dbReference type="HAMAP" id="MF_00158">
    <property type="entry name" value="PanC"/>
    <property type="match status" value="1"/>
</dbReference>
<reference evidence="9 10" key="1">
    <citation type="submission" date="2019-11" db="EMBL/GenBank/DDBJ databases">
        <authorList>
            <person name="Im W.T."/>
        </authorList>
    </citation>
    <scope>NUCLEOTIDE SEQUENCE [LARGE SCALE GENOMIC DNA]</scope>
    <source>
        <strain evidence="9 10">SB-02</strain>
    </source>
</reference>
<evidence type="ECO:0000256" key="7">
    <source>
        <dbReference type="ARBA" id="ARBA00048258"/>
    </source>
</evidence>
<evidence type="ECO:0000256" key="5">
    <source>
        <dbReference type="ARBA" id="ARBA00022741"/>
    </source>
</evidence>
<dbReference type="Gene3D" id="3.40.50.620">
    <property type="entry name" value="HUPs"/>
    <property type="match status" value="1"/>
</dbReference>
<keyword evidence="3 8" id="KW-0436">Ligase</keyword>
<feature type="binding site" evidence="8">
    <location>
        <position position="32"/>
    </location>
    <ligand>
        <name>beta-alanine</name>
        <dbReference type="ChEBI" id="CHEBI:57966"/>
    </ligand>
</feature>
<comment type="subcellular location">
    <subcellularLocation>
        <location evidence="8">Cytoplasm</location>
    </subcellularLocation>
</comment>
<dbReference type="InterPro" id="IPR004821">
    <property type="entry name" value="Cyt_trans-like"/>
</dbReference>
<dbReference type="Pfam" id="PF02569">
    <property type="entry name" value="Pantoate_ligase"/>
    <property type="match status" value="1"/>
</dbReference>
<dbReference type="InterPro" id="IPR042176">
    <property type="entry name" value="Pantoate_ligase_C"/>
</dbReference>
<dbReference type="NCBIfam" id="TIGR00018">
    <property type="entry name" value="panC"/>
    <property type="match status" value="1"/>
</dbReference>
<dbReference type="Gene3D" id="3.30.1300.10">
    <property type="entry name" value="Pantoate-beta-alanine ligase, C-terminal domain"/>
    <property type="match status" value="1"/>
</dbReference>
<sequence>MGALHEGHISLVKAAREKAETVVVSIFVNPTQFNDAADFQHYPVSLEQDIDMLTAAGANVLYLPGLTDMYPDGTANLEQYPLGTLENLLEGFYRPGHFQGVCQVVRRLLEHVQPGLLFMGQKDYQQCIVVQHMIDDTQLPVHMQLVPTMREPSGLAMSSRNRRLTPPELEASVALYQALLHMAAHARTQPIEALEAAAAQSLLDAGFHKIDYITLANAQTLAPVSNPQTEPMVAIAAAFIGAVRLIDNLPVEA</sequence>
<feature type="binding site" evidence="8">
    <location>
        <begin position="120"/>
        <end position="123"/>
    </location>
    <ligand>
        <name>ATP</name>
        <dbReference type="ChEBI" id="CHEBI:30616"/>
    </ligand>
</feature>
<dbReference type="NCBIfam" id="TIGR00125">
    <property type="entry name" value="cyt_tran_rel"/>
    <property type="match status" value="1"/>
</dbReference>
<feature type="binding site" evidence="8">
    <location>
        <position position="32"/>
    </location>
    <ligand>
        <name>(R)-pantoate</name>
        <dbReference type="ChEBI" id="CHEBI:15980"/>
    </ligand>
</feature>
<keyword evidence="6 8" id="KW-0067">ATP-binding</keyword>
<evidence type="ECO:0000256" key="1">
    <source>
        <dbReference type="ARBA" id="ARBA00004990"/>
    </source>
</evidence>
<feature type="binding site" evidence="8">
    <location>
        <begin position="1"/>
        <end position="8"/>
    </location>
    <ligand>
        <name>ATP</name>
        <dbReference type="ChEBI" id="CHEBI:30616"/>
    </ligand>
</feature>
<evidence type="ECO:0000256" key="3">
    <source>
        <dbReference type="ARBA" id="ARBA00022598"/>
    </source>
</evidence>
<dbReference type="GO" id="GO:0005524">
    <property type="term" value="F:ATP binding"/>
    <property type="evidence" value="ECO:0007669"/>
    <property type="project" value="UniProtKB-KW"/>
</dbReference>
<comment type="catalytic activity">
    <reaction evidence="7 8">
        <text>(R)-pantoate + beta-alanine + ATP = (R)-pantothenate + AMP + diphosphate + H(+)</text>
        <dbReference type="Rhea" id="RHEA:10912"/>
        <dbReference type="ChEBI" id="CHEBI:15378"/>
        <dbReference type="ChEBI" id="CHEBI:15980"/>
        <dbReference type="ChEBI" id="CHEBI:29032"/>
        <dbReference type="ChEBI" id="CHEBI:30616"/>
        <dbReference type="ChEBI" id="CHEBI:33019"/>
        <dbReference type="ChEBI" id="CHEBI:57966"/>
        <dbReference type="ChEBI" id="CHEBI:456215"/>
        <dbReference type="EC" id="6.3.2.1"/>
    </reaction>
</comment>
<comment type="similarity">
    <text evidence="2 8">Belongs to the pantothenate synthetase family.</text>
</comment>
<dbReference type="InterPro" id="IPR014729">
    <property type="entry name" value="Rossmann-like_a/b/a_fold"/>
</dbReference>
<keyword evidence="4 8" id="KW-0566">Pantothenate biosynthesis</keyword>
<gene>
    <name evidence="8" type="primary">panC</name>
    <name evidence="9" type="ORF">GLV81_04625</name>
</gene>
<dbReference type="AlphaFoldDB" id="A0A6I6G623"/>
<dbReference type="EMBL" id="CP046566">
    <property type="protein sequence ID" value="QGW27474.1"/>
    <property type="molecule type" value="Genomic_DNA"/>
</dbReference>
<dbReference type="EC" id="6.3.2.1" evidence="8"/>
<name>A0A6I6G623_9BACT</name>
<dbReference type="Proteomes" id="UP000426027">
    <property type="component" value="Chromosome"/>
</dbReference>